<evidence type="ECO:0000313" key="3">
    <source>
        <dbReference type="Proteomes" id="UP000214353"/>
    </source>
</evidence>
<feature type="compositionally biased region" description="Acidic residues" evidence="1">
    <location>
        <begin position="814"/>
        <end position="823"/>
    </location>
</feature>
<dbReference type="RefSeq" id="YP_717621.1">
    <property type="nucleotide sequence ID" value="NC_008293.1"/>
</dbReference>
<organism evidence="2 3">
    <name type="scientific">Clanis bilineata nucleopolyhedrovirus</name>
    <dbReference type="NCBI Taxonomy" id="1307957"/>
    <lineage>
        <taxon>Viruses</taxon>
        <taxon>Viruses incertae sedis</taxon>
        <taxon>Naldaviricetes</taxon>
        <taxon>Lefavirales</taxon>
        <taxon>Baculoviridae</taxon>
        <taxon>Alphabaculovirus</taxon>
        <taxon>Alphabaculovirus clabilineatae</taxon>
    </lineage>
</organism>
<protein>
    <submittedName>
        <fullName evidence="2">Helicase/P143</fullName>
    </submittedName>
</protein>
<keyword evidence="3" id="KW-1185">Reference proteome</keyword>
<evidence type="ECO:0000313" key="2">
    <source>
        <dbReference type="EMBL" id="ABF47425.1"/>
    </source>
</evidence>
<keyword evidence="2" id="KW-0067">ATP-binding</keyword>
<sequence length="1241" mass="145815">MISTDEIFENIFSNSKASDQDVLQDFDSVDSIFLKNYTTNAKKIIQSHDNFQHLIRAMTMKETKPVNNLKCRNGHSSTIIPHDWYVQGNCFVVMVKPFIEKRHYELIKDQIDFEKYYNSNRSNYGGKSCAAGEFVYWPNITVSYFGWRQYLLMKFDIDIGDYVPLVHNRRLGNVNLFEFYPKFFLNIELSMTCNGKKLFVNGRTQFTEDHDDLFIITLTDGSVGTCKVHSDLVFSNKNLFDYIRDDINLESCITADKYKHVIRVDLQSLRVFKGMQKHDKGYVPIDKLKINYNITASSEFHDIIVQHVSKCLDSLNEFMVSVLQQHEIADGNVLKSYLVKSNYINFDYIIIVLWRLLMKNQDFEYGETDIRLLLEVVCESLFRSNTKEWQIVNQRCEPYFKLLPKVFIRFCNHWTLFLEENPLESLANYFAIHYMIYLKQSASNPVEEECWDYTYENAINCGASAEVLCKGFLKKIQSANACLVFNGKHYVAVKKDDDLFKLTDKINGIVLSSVKFNNWKYLYFTEEGVYNLFINGYHSSTPFILGNTLVGALTKKNETTYLPESALQFMLDNSKYEREIFKIYHMAKVCRDIKNIKSNMNILLAFNNCFRCKHKQQFIFNDLFKEIWDYSHNELIVLGVYLNEKKMSDLIMNLKCASCQMSATYKKCACYYDIKVDVRAFKIVIMFELFCNYKPLIELVWCLLYSSSLYSKVLLANVSTTKLEKLPSSQFIIKYIEFFHEHRMKIITLLYSRFDKIDFIDTLVDQMRQPLNFLEQIQHDVQDESNFVDILGYGDDINDSSNVDDNNKNVNDDSQTDDVDDEAENDNTESKLMMIVNKESDNKHYMTTFYIDYCNTLAFLKNWNIWWDKLVVARYNDDLSSWLVRFYMRIFMTKLNLKDFSSSFVKKIVTGYLYYANFTNFNPVNSLLMMHFDASLGIPSDYEKCCVYLNGEPGSGKSSNFELMEQIVVVHKHDAENYTLSRKETDEMEANKLISQLYVINEMKECNDSFFKSTADSTKSNAVCRKYQGSQKYEGNYKLMIVNNKPLYISNYDKGVRNRFAIVYTDHVFEENLPFSGSVYSHIKTKRYPMEKTYYEGLVTPVRLFLSHILMYKRNSKDGYVSYKNIVKNDPVHNHNLMCLDINNSLMNALIYVLKVRVKYGVTMVDESKIDKMIELAMPHVDVLVHNMLKSKRGQSHVAQMCAEFRRRYKKYYRPEQKIFYNIDMAWDKRDFNLNTPTFKC</sequence>
<proteinExistence type="predicted"/>
<dbReference type="Proteomes" id="UP000214353">
    <property type="component" value="Segment"/>
</dbReference>
<dbReference type="GeneID" id="5141845"/>
<keyword evidence="2" id="KW-0347">Helicase</keyword>
<keyword evidence="2" id="KW-0378">Hydrolase</keyword>
<dbReference type="InterPro" id="IPR006824">
    <property type="entry name" value="DNA_helicase_Baculovir"/>
</dbReference>
<evidence type="ECO:0000256" key="1">
    <source>
        <dbReference type="SAM" id="MobiDB-lite"/>
    </source>
</evidence>
<feature type="region of interest" description="Disordered" evidence="1">
    <location>
        <begin position="799"/>
        <end position="823"/>
    </location>
</feature>
<keyword evidence="2" id="KW-0547">Nucleotide-binding</keyword>
<name>Q0N418_9ABAC</name>
<reference evidence="2 3" key="1">
    <citation type="journal article" date="2009" name="BMC Genomics">
        <title>Genomic sequence, organization and characteristics of a new nucleopolyhedrovirus isolated from Clanis bilineata larva.</title>
        <authorList>
            <person name="Zhu S.Y."/>
            <person name="Yi J.P."/>
            <person name="Shen W.D."/>
            <person name="Wang L.Q."/>
            <person name="He H.G."/>
            <person name="Wang Y."/>
            <person name="Li B."/>
            <person name="Wang W.B."/>
        </authorList>
    </citation>
    <scope>NUCLEOTIDE SEQUENCE [LARGE SCALE GENOMIC DNA]</scope>
    <source>
        <strain evidence="2">DZ1</strain>
    </source>
</reference>
<dbReference type="GO" id="GO:0019079">
    <property type="term" value="P:viral genome replication"/>
    <property type="evidence" value="ECO:0007669"/>
    <property type="project" value="InterPro"/>
</dbReference>
<dbReference type="KEGG" id="vg:5141845"/>
<dbReference type="Pfam" id="PF04735">
    <property type="entry name" value="Baculo_helicase"/>
    <property type="match status" value="3"/>
</dbReference>
<dbReference type="GO" id="GO:0003678">
    <property type="term" value="F:DNA helicase activity"/>
    <property type="evidence" value="ECO:0007669"/>
    <property type="project" value="InterPro"/>
</dbReference>
<accession>Q0N418</accession>
<dbReference type="EMBL" id="DQ504428">
    <property type="protein sequence ID" value="ABF47425.1"/>
    <property type="molecule type" value="Genomic_DNA"/>
</dbReference>